<dbReference type="eggNOG" id="ENOG502RJMS">
    <property type="taxonomic scope" value="Eukaryota"/>
</dbReference>
<dbReference type="SUPFAM" id="SSF81383">
    <property type="entry name" value="F-box domain"/>
    <property type="match status" value="1"/>
</dbReference>
<evidence type="ECO:0000313" key="2">
    <source>
        <dbReference type="EMBL" id="KLU81729.1"/>
    </source>
</evidence>
<dbReference type="Proteomes" id="UP000011715">
    <property type="component" value="Unassembled WGS sequence"/>
</dbReference>
<dbReference type="VEuPathDB" id="FungiDB:MAPG_00811"/>
<dbReference type="AlphaFoldDB" id="A0A0C4DM10"/>
<protein>
    <recommendedName>
        <fullName evidence="1">F-box domain-containing protein</fullName>
    </recommendedName>
</protein>
<name>A0A0C4DM10_MAGP6</name>
<dbReference type="InterPro" id="IPR001810">
    <property type="entry name" value="F-box_dom"/>
</dbReference>
<reference evidence="3" key="5">
    <citation type="submission" date="2015-06" db="UniProtKB">
        <authorList>
            <consortium name="EnsemblFungi"/>
        </authorList>
    </citation>
    <scope>IDENTIFICATION</scope>
    <source>
        <strain evidence="3">ATCC 64411</strain>
    </source>
</reference>
<reference evidence="3" key="4">
    <citation type="journal article" date="2015" name="G3 (Bethesda)">
        <title>Genome sequences of three phytopathogenic species of the Magnaporthaceae family of fungi.</title>
        <authorList>
            <person name="Okagaki L.H."/>
            <person name="Nunes C.C."/>
            <person name="Sailsbery J."/>
            <person name="Clay B."/>
            <person name="Brown D."/>
            <person name="John T."/>
            <person name="Oh Y."/>
            <person name="Young N."/>
            <person name="Fitzgerald M."/>
            <person name="Haas B.J."/>
            <person name="Zeng Q."/>
            <person name="Young S."/>
            <person name="Adiconis X."/>
            <person name="Fan L."/>
            <person name="Levin J.Z."/>
            <person name="Mitchell T.K."/>
            <person name="Okubara P.A."/>
            <person name="Farman M.L."/>
            <person name="Kohn L.M."/>
            <person name="Birren B."/>
            <person name="Ma L.-J."/>
            <person name="Dean R.A."/>
        </authorList>
    </citation>
    <scope>NUCLEOTIDE SEQUENCE</scope>
    <source>
        <strain evidence="3">ATCC 64411 / 73-15</strain>
    </source>
</reference>
<organism evidence="3 4">
    <name type="scientific">Magnaporthiopsis poae (strain ATCC 64411 / 73-15)</name>
    <name type="common">Kentucky bluegrass fungus</name>
    <name type="synonym">Magnaporthe poae</name>
    <dbReference type="NCBI Taxonomy" id="644358"/>
    <lineage>
        <taxon>Eukaryota</taxon>
        <taxon>Fungi</taxon>
        <taxon>Dikarya</taxon>
        <taxon>Ascomycota</taxon>
        <taxon>Pezizomycotina</taxon>
        <taxon>Sordariomycetes</taxon>
        <taxon>Sordariomycetidae</taxon>
        <taxon>Magnaporthales</taxon>
        <taxon>Magnaporthaceae</taxon>
        <taxon>Magnaporthiopsis</taxon>
    </lineage>
</organism>
<dbReference type="OrthoDB" id="5295250at2759"/>
<dbReference type="PROSITE" id="PS50181">
    <property type="entry name" value="FBOX"/>
    <property type="match status" value="1"/>
</dbReference>
<evidence type="ECO:0000313" key="3">
    <source>
        <dbReference type="EnsemblFungi" id="MAPG_00811T0"/>
    </source>
</evidence>
<dbReference type="STRING" id="644358.A0A0C4DM10"/>
<dbReference type="Pfam" id="PF12937">
    <property type="entry name" value="F-box-like"/>
    <property type="match status" value="1"/>
</dbReference>
<reference evidence="4" key="1">
    <citation type="submission" date="2010-05" db="EMBL/GenBank/DDBJ databases">
        <title>The genome sequence of Magnaporthe poae strain ATCC 64411.</title>
        <authorList>
            <person name="Ma L.-J."/>
            <person name="Dead R."/>
            <person name="Young S."/>
            <person name="Zeng Q."/>
            <person name="Koehrsen M."/>
            <person name="Alvarado L."/>
            <person name="Berlin A."/>
            <person name="Chapman S.B."/>
            <person name="Chen Z."/>
            <person name="Freedman E."/>
            <person name="Gellesch M."/>
            <person name="Goldberg J."/>
            <person name="Griggs A."/>
            <person name="Gujja S."/>
            <person name="Heilman E.R."/>
            <person name="Heiman D."/>
            <person name="Hepburn T."/>
            <person name="Howarth C."/>
            <person name="Jen D."/>
            <person name="Larson L."/>
            <person name="Mehta T."/>
            <person name="Neiman D."/>
            <person name="Pearson M."/>
            <person name="Roberts A."/>
            <person name="Saif S."/>
            <person name="Shea T."/>
            <person name="Shenoy N."/>
            <person name="Sisk P."/>
            <person name="Stolte C."/>
            <person name="Sykes S."/>
            <person name="Walk T."/>
            <person name="White J."/>
            <person name="Yandava C."/>
            <person name="Haas B."/>
            <person name="Nusbaum C."/>
            <person name="Birren B."/>
        </authorList>
    </citation>
    <scope>NUCLEOTIDE SEQUENCE [LARGE SCALE GENOMIC DNA]</scope>
    <source>
        <strain evidence="4">ATCC 64411 / 73-15</strain>
    </source>
</reference>
<dbReference type="EMBL" id="GL876966">
    <property type="protein sequence ID" value="KLU81729.1"/>
    <property type="molecule type" value="Genomic_DNA"/>
</dbReference>
<keyword evidence="4" id="KW-1185">Reference proteome</keyword>
<feature type="domain" description="F-box" evidence="1">
    <location>
        <begin position="39"/>
        <end position="85"/>
    </location>
</feature>
<evidence type="ECO:0000259" key="1">
    <source>
        <dbReference type="PROSITE" id="PS50181"/>
    </source>
</evidence>
<gene>
    <name evidence="2" type="ORF">MAPG_00811</name>
</gene>
<dbReference type="EnsemblFungi" id="MAPG_00811T0">
    <property type="protein sequence ID" value="MAPG_00811T0"/>
    <property type="gene ID" value="MAPG_00811"/>
</dbReference>
<dbReference type="Gene3D" id="1.20.1280.50">
    <property type="match status" value="1"/>
</dbReference>
<evidence type="ECO:0000313" key="4">
    <source>
        <dbReference type="Proteomes" id="UP000011715"/>
    </source>
</evidence>
<reference evidence="2" key="3">
    <citation type="submission" date="2011-03" db="EMBL/GenBank/DDBJ databases">
        <title>Annotation of Magnaporthe poae ATCC 64411.</title>
        <authorList>
            <person name="Ma L.-J."/>
            <person name="Dead R."/>
            <person name="Young S.K."/>
            <person name="Zeng Q."/>
            <person name="Gargeya S."/>
            <person name="Fitzgerald M."/>
            <person name="Haas B."/>
            <person name="Abouelleil A."/>
            <person name="Alvarado L."/>
            <person name="Arachchi H.M."/>
            <person name="Berlin A."/>
            <person name="Brown A."/>
            <person name="Chapman S.B."/>
            <person name="Chen Z."/>
            <person name="Dunbar C."/>
            <person name="Freedman E."/>
            <person name="Gearin G."/>
            <person name="Gellesch M."/>
            <person name="Goldberg J."/>
            <person name="Griggs A."/>
            <person name="Gujja S."/>
            <person name="Heiman D."/>
            <person name="Howarth C."/>
            <person name="Larson L."/>
            <person name="Lui A."/>
            <person name="MacDonald P.J.P."/>
            <person name="Mehta T."/>
            <person name="Montmayeur A."/>
            <person name="Murphy C."/>
            <person name="Neiman D."/>
            <person name="Pearson M."/>
            <person name="Priest M."/>
            <person name="Roberts A."/>
            <person name="Saif S."/>
            <person name="Shea T."/>
            <person name="Shenoy N."/>
            <person name="Sisk P."/>
            <person name="Stolte C."/>
            <person name="Sykes S."/>
            <person name="Yandava C."/>
            <person name="Wortman J."/>
            <person name="Nusbaum C."/>
            <person name="Birren B."/>
        </authorList>
    </citation>
    <scope>NUCLEOTIDE SEQUENCE</scope>
    <source>
        <strain evidence="2">ATCC 64411</strain>
    </source>
</reference>
<sequence>MAREASVPGFPEILEALPYLTPNELRMLKHRMDSYLLKKDVLLHLPEELRLYILEDLEIDDVWACLNVSRSWRTLMQQDSVVRTLSRIHYPGLRKMLECRYDPRMAMAGNELDQDACEALSATHRRAFVRAVNRSIRRRHGTISSLYSHRWWHRSDTGEADGAERLLPADEWRGKFVLQAPGSDDGVRYQPARLPSPLPANLPRPQRQKYHSGRLASQFDVDDPRGRFVVDDLSLRVRRRFQPPAQQVGSCGLLALGDTLMVCGRGNRLYVYNMLQPEQSCHSLALPGLINQDCVATAGRHVVGMLSSHESVKIFDWAVDGQLHDYEVSEPATFAREACRYLKNSHKPVLVAHPFAKGVMYMIFGDIPIYPIYEDEEYDGELSSKKGMGTVVFEIVDGRFEATFAARSPGIRLDWGTNQDIAIFGAPTDSHGSIFIKRIAIYDDVDDHPSGQTRKSSPGSIILTFNIFTRSFQRLGEWHEAWPDWSGMKPHFWDRLCAKVYSHSQGLRFPNGAQSPVLPRLSVPHIIPICRTLSEGRECNARTEAHEMYPSKFRTPTCCFPQLGAEIKELSAWGTTSASLPLDVDFLDNIYYPCDSLYAITSDPEFHSYDTIGSAPNDEDDRGITIFGDDDFLITVGGAGYSAWCFAPAADAPNEAENVEK</sequence>
<dbReference type="EMBL" id="ADBL01000190">
    <property type="status" value="NOT_ANNOTATED_CDS"/>
    <property type="molecule type" value="Genomic_DNA"/>
</dbReference>
<proteinExistence type="predicted"/>
<accession>A0A0C4DM10</accession>
<reference evidence="2" key="2">
    <citation type="submission" date="2010-05" db="EMBL/GenBank/DDBJ databases">
        <title>The Genome Sequence of Magnaporthe poae strain ATCC 64411.</title>
        <authorList>
            <consortium name="The Broad Institute Genome Sequencing Platform"/>
            <consortium name="Broad Institute Genome Sequencing Center for Infectious Disease"/>
            <person name="Ma L.-J."/>
            <person name="Dead R."/>
            <person name="Young S."/>
            <person name="Zeng Q."/>
            <person name="Koehrsen M."/>
            <person name="Alvarado L."/>
            <person name="Berlin A."/>
            <person name="Chapman S.B."/>
            <person name="Chen Z."/>
            <person name="Freedman E."/>
            <person name="Gellesch M."/>
            <person name="Goldberg J."/>
            <person name="Griggs A."/>
            <person name="Gujja S."/>
            <person name="Heilman E.R."/>
            <person name="Heiman D."/>
            <person name="Hepburn T."/>
            <person name="Howarth C."/>
            <person name="Jen D."/>
            <person name="Larson L."/>
            <person name="Mehta T."/>
            <person name="Neiman D."/>
            <person name="Pearson M."/>
            <person name="Roberts A."/>
            <person name="Saif S."/>
            <person name="Shea T."/>
            <person name="Shenoy N."/>
            <person name="Sisk P."/>
            <person name="Stolte C."/>
            <person name="Sykes S."/>
            <person name="Walk T."/>
            <person name="White J."/>
            <person name="Yandava C."/>
            <person name="Haas B."/>
            <person name="Nusbaum C."/>
            <person name="Birren B."/>
        </authorList>
    </citation>
    <scope>NUCLEOTIDE SEQUENCE</scope>
    <source>
        <strain evidence="2">ATCC 64411</strain>
    </source>
</reference>
<dbReference type="InterPro" id="IPR036047">
    <property type="entry name" value="F-box-like_dom_sf"/>
</dbReference>